<feature type="transmembrane region" description="Helical" evidence="3">
    <location>
        <begin position="309"/>
        <end position="329"/>
    </location>
</feature>
<dbReference type="Proteomes" id="UP000249720">
    <property type="component" value="Unassembled WGS sequence"/>
</dbReference>
<dbReference type="RefSeq" id="WP_111293201.1">
    <property type="nucleotide sequence ID" value="NZ_QKZV01000001.1"/>
</dbReference>
<feature type="transmembrane region" description="Helical" evidence="3">
    <location>
        <begin position="461"/>
        <end position="481"/>
    </location>
</feature>
<evidence type="ECO:0000313" key="7">
    <source>
        <dbReference type="Proteomes" id="UP000249720"/>
    </source>
</evidence>
<evidence type="ECO:0000256" key="3">
    <source>
        <dbReference type="SAM" id="Phobius"/>
    </source>
</evidence>
<feature type="transmembrane region" description="Helical" evidence="3">
    <location>
        <begin position="209"/>
        <end position="229"/>
    </location>
</feature>
<dbReference type="PRINTS" id="PR01410">
    <property type="entry name" value="CCBIOGENESIS"/>
</dbReference>
<dbReference type="EMBL" id="QKZV01000001">
    <property type="protein sequence ID" value="PZX65740.1"/>
    <property type="molecule type" value="Genomic_DNA"/>
</dbReference>
<evidence type="ECO:0000259" key="4">
    <source>
        <dbReference type="Pfam" id="PF01578"/>
    </source>
</evidence>
<feature type="transmembrane region" description="Helical" evidence="3">
    <location>
        <begin position="383"/>
        <end position="401"/>
    </location>
</feature>
<evidence type="ECO:0000313" key="6">
    <source>
        <dbReference type="EMBL" id="PZX65740.1"/>
    </source>
</evidence>
<feature type="transmembrane region" description="Helical" evidence="3">
    <location>
        <begin position="241"/>
        <end position="261"/>
    </location>
</feature>
<dbReference type="GO" id="GO:0016020">
    <property type="term" value="C:membrane"/>
    <property type="evidence" value="ECO:0007669"/>
    <property type="project" value="InterPro"/>
</dbReference>
<feature type="transmembrane region" description="Helical" evidence="3">
    <location>
        <begin position="341"/>
        <end position="363"/>
    </location>
</feature>
<comment type="caution">
    <text evidence="6">The sequence shown here is derived from an EMBL/GenBank/DDBJ whole genome shotgun (WGS) entry which is preliminary data.</text>
</comment>
<dbReference type="GO" id="GO:0015232">
    <property type="term" value="F:heme transmembrane transporter activity"/>
    <property type="evidence" value="ECO:0007669"/>
    <property type="project" value="InterPro"/>
</dbReference>
<dbReference type="PANTHER" id="PTHR43653">
    <property type="entry name" value="CYTOCHROME C ASSEMBLY PROTEIN-RELATED"/>
    <property type="match status" value="1"/>
</dbReference>
<keyword evidence="7" id="KW-1185">Reference proteome</keyword>
<dbReference type="AlphaFoldDB" id="A0A2W7S4H8"/>
<dbReference type="Pfam" id="PF16327">
    <property type="entry name" value="CcmF_C"/>
    <property type="match status" value="1"/>
</dbReference>
<feature type="transmembrane region" description="Helical" evidence="3">
    <location>
        <begin position="136"/>
        <end position="156"/>
    </location>
</feature>
<feature type="transmembrane region" description="Helical" evidence="3">
    <location>
        <begin position="12"/>
        <end position="33"/>
    </location>
</feature>
<reference evidence="6 7" key="1">
    <citation type="submission" date="2018-06" db="EMBL/GenBank/DDBJ databases">
        <title>Genomic Encyclopedia of Archaeal and Bacterial Type Strains, Phase II (KMG-II): from individual species to whole genera.</title>
        <authorList>
            <person name="Goeker M."/>
        </authorList>
    </citation>
    <scope>NUCLEOTIDE SEQUENCE [LARGE SCALE GENOMIC DNA]</scope>
    <source>
        <strain evidence="6 7">DSM 23241</strain>
    </source>
</reference>
<feature type="domain" description="Cytochrome c assembly protein" evidence="4">
    <location>
        <begin position="105"/>
        <end position="327"/>
    </location>
</feature>
<gene>
    <name evidence="6" type="ORF">LX80_00232</name>
</gene>
<comment type="similarity">
    <text evidence="1">Belongs to the CcmF/CycK/Ccl1/NrfE/CcsA family.</text>
</comment>
<keyword evidence="3" id="KW-0472">Membrane</keyword>
<dbReference type="InterPro" id="IPR032523">
    <property type="entry name" value="CcmF_C"/>
</dbReference>
<keyword evidence="3" id="KW-0812">Transmembrane</keyword>
<feature type="transmembrane region" description="Helical" evidence="3">
    <location>
        <begin position="784"/>
        <end position="801"/>
    </location>
</feature>
<evidence type="ECO:0000259" key="5">
    <source>
        <dbReference type="Pfam" id="PF16327"/>
    </source>
</evidence>
<protein>
    <submittedName>
        <fullName evidence="6">Cytochrome c-type biogenesis protein CcmF</fullName>
    </submittedName>
</protein>
<dbReference type="GO" id="GO:0017004">
    <property type="term" value="P:cytochrome complex assembly"/>
    <property type="evidence" value="ECO:0007669"/>
    <property type="project" value="UniProtKB-KW"/>
</dbReference>
<keyword evidence="2" id="KW-0201">Cytochrome c-type biogenesis</keyword>
<dbReference type="InterPro" id="IPR003567">
    <property type="entry name" value="Cyt_c_biogenesis"/>
</dbReference>
<dbReference type="PANTHER" id="PTHR43653:SF1">
    <property type="entry name" value="CYTOCHROME C-TYPE BIOGENESIS PROTEIN CCMF"/>
    <property type="match status" value="1"/>
</dbReference>
<name>A0A2W7S4H8_9BACT</name>
<evidence type="ECO:0000256" key="1">
    <source>
        <dbReference type="ARBA" id="ARBA00009186"/>
    </source>
</evidence>
<keyword evidence="3" id="KW-1133">Transmembrane helix</keyword>
<feature type="transmembrane region" description="Helical" evidence="3">
    <location>
        <begin position="54"/>
        <end position="74"/>
    </location>
</feature>
<accession>A0A2W7S4H8</accession>
<dbReference type="InterPro" id="IPR002541">
    <property type="entry name" value="Cyt_c_assembly"/>
</dbReference>
<feature type="transmembrane region" description="Helical" evidence="3">
    <location>
        <begin position="429"/>
        <end position="449"/>
    </location>
</feature>
<dbReference type="OrthoDB" id="9761451at2"/>
<organism evidence="6 7">
    <name type="scientific">Hydrotalea sandarakina</name>
    <dbReference type="NCBI Taxonomy" id="1004304"/>
    <lineage>
        <taxon>Bacteria</taxon>
        <taxon>Pseudomonadati</taxon>
        <taxon>Bacteroidota</taxon>
        <taxon>Chitinophagia</taxon>
        <taxon>Chitinophagales</taxon>
        <taxon>Chitinophagaceae</taxon>
        <taxon>Hydrotalea</taxon>
    </lineage>
</organism>
<feature type="transmembrane region" description="Helical" evidence="3">
    <location>
        <begin position="522"/>
        <end position="541"/>
    </location>
</feature>
<feature type="domain" description="Cytochrome c-type biogenesis protein CcmF C-terminal" evidence="5">
    <location>
        <begin position="349"/>
        <end position="545"/>
    </location>
</feature>
<dbReference type="GO" id="GO:0020037">
    <property type="term" value="F:heme binding"/>
    <property type="evidence" value="ECO:0007669"/>
    <property type="project" value="InterPro"/>
</dbReference>
<feature type="transmembrane region" description="Helical" evidence="3">
    <location>
        <begin position="107"/>
        <end position="124"/>
    </location>
</feature>
<proteinExistence type="inferred from homology"/>
<feature type="transmembrane region" description="Helical" evidence="3">
    <location>
        <begin position="281"/>
        <end position="297"/>
    </location>
</feature>
<feature type="transmembrane region" description="Helical" evidence="3">
    <location>
        <begin position="487"/>
        <end position="515"/>
    </location>
</feature>
<evidence type="ECO:0000256" key="2">
    <source>
        <dbReference type="ARBA" id="ARBA00022748"/>
    </source>
</evidence>
<dbReference type="Pfam" id="PF01578">
    <property type="entry name" value="Cytochrom_C_asm"/>
    <property type="match status" value="1"/>
</dbReference>
<sequence>MHYNGEHLLPGQIGHFFSILSLVASLLATIAYFKAARMNDLLPDRKGWIKLARTAFFVETISVLGVFFSLYYIIYNHYFEYFYAWNHSSRSLQFKYILSCFWEGSEGSFLLWSFWHCVLGWILIKTSKTWEAGVMTVISFAQFCLASMLIGIYFFGYKVGSNPFILWRQQMPDIPIFSDPNYLQLPRIAEGNDLNTLLQNYWMVIHPPVLFLGFASTIVPFAYAIAGLFKKDHTWIKTSIPWAAFSGAILGTGIMMGAAWAYESLSFGGYWAWDPVENASLVPWIVMIAGLHTNLIYKSTGYSLRTTYLFYILSFVLVLYSTFLTRSGILGDTSVHAFTDLGMNVQLLLFVLVFFIPAILLFIWRYKNIPALHKEENTNSREFWMFIGSLVLFLSAIIIAAKTSVPVYNKMFGTNIAPPEDPEFSFNQVQIFILIIIGILTAVTQYFKYKSSPQGYFSKNIVWPTVASLIVGSAICIWGNIHYNKQGIGFLVAIYVGVYAAIYAIIANAAYIWLVLKGKLKVAGASVAHVGFGMILLGVLISSSKKEVLSWNTTGIAVFKKDKKEDPAENITLFKGVATDMGKYMVTYVKDTFNTVDRKRYYEIDFKAKNGNEHFKVYPDIIKNNKGMEGFSPNPDSKHYWNRDIFVYISSFQQNDQPDTATFRNIGIKPGDTTFYSNGILILNKVQVNPEAQKDKFKNGETALFLDMTAITKDGRRYPLTPGIVLNNNELTNYPDTVKAQSLIVKFNKVSNPQDGKLEIGVKESGAITDLVTLKVYEFPMINILWLGVVVMVIGFFMSIYQRIAPQIFSKE</sequence>